<keyword evidence="15" id="KW-0915">Sodium</keyword>
<dbReference type="Proteomes" id="UP000054558">
    <property type="component" value="Unassembled WGS sequence"/>
</dbReference>
<keyword evidence="13" id="KW-0406">Ion transport</keyword>
<keyword evidence="4" id="KW-0050">Antiport</keyword>
<dbReference type="InterPro" id="IPR011992">
    <property type="entry name" value="EF-hand-dom_pair"/>
</dbReference>
<evidence type="ECO:0000256" key="12">
    <source>
        <dbReference type="ARBA" id="ARBA00023016"/>
    </source>
</evidence>
<evidence type="ECO:0000313" key="18">
    <source>
        <dbReference type="EMBL" id="GAQ88258.1"/>
    </source>
</evidence>
<dbReference type="InterPro" id="IPR004713">
    <property type="entry name" value="CaH_exchang"/>
</dbReference>
<name>A0A1Y1IJF2_KLENI</name>
<dbReference type="Pfam" id="PF01699">
    <property type="entry name" value="Na_Ca_ex"/>
    <property type="match status" value="1"/>
</dbReference>
<comment type="subcellular location">
    <subcellularLocation>
        <location evidence="1">Cell membrane</location>
        <topology evidence="1">Multi-pass membrane protein</topology>
    </subcellularLocation>
</comment>
<dbReference type="Gene3D" id="1.20.1420.30">
    <property type="entry name" value="NCX, central ion-binding region"/>
    <property type="match status" value="1"/>
</dbReference>
<feature type="transmembrane region" description="Helical" evidence="16">
    <location>
        <begin position="522"/>
        <end position="541"/>
    </location>
</feature>
<dbReference type="GO" id="GO:0006874">
    <property type="term" value="P:intracellular calcium ion homeostasis"/>
    <property type="evidence" value="ECO:0000318"/>
    <property type="project" value="GO_Central"/>
</dbReference>
<keyword evidence="10" id="KW-0106">Calcium</keyword>
<dbReference type="EMBL" id="DF237362">
    <property type="protein sequence ID" value="GAQ88258.1"/>
    <property type="molecule type" value="Genomic_DNA"/>
</dbReference>
<sequence length="577" mass="61644">MKGPDSRELLERGVIKGPEASQLVIDVSEAAPKACEEPYGLFPCSTKAVPNLFLVAVYGYLLFVAANFISDGSELLLEVLNPGIIGGLVLPILGAFPDALLVLVSGLGGSPAEAQEQVMVGMGVLAGSTIMILTVAWAGSLYVGRCDLDGPGNTAKDRTLTRTSDLTGTGVTTDEQTRFGAWIMMASTIPFAVVQIPLLDGQPAQGPEASAIGAVISFTGLAAYCAYQVASPWLQQKRIDQARLTFLQTRALQGVSNRASKLFGGGRGGLFRGDGVTPNQQALEKVFAYFDGNKNGLLERKELEGLMLGLGIEYEGDVPPEEEVRTWMEDFDVNQDGKLSKHEFLEGMGRWAKKLASQKASRRWATFSSAARPAQEHEEFWAAKASEAKVTWDLLQTEMGGGEDEEEEGGGEEKLTPGQVYRKAAGLMLAGAAIAGVFADPLVDSIGSFSAASNIPPFFVAFVVTPFASTASELVSSLTFAKKKRKRNISLTYSQVYGAITMNNTVCLGIFLALVHFRALTWNFSSEVTVILLTTFAVGALGGSRTTFPLWTAAPVLALYPLSLGVVAFLDTYLGWT</sequence>
<dbReference type="InterPro" id="IPR044880">
    <property type="entry name" value="NCX_ion-bd_dom_sf"/>
</dbReference>
<proteinExistence type="inferred from homology"/>
<dbReference type="Pfam" id="PF13499">
    <property type="entry name" value="EF-hand_7"/>
    <property type="match status" value="1"/>
</dbReference>
<dbReference type="AlphaFoldDB" id="A0A1Y1IJF2"/>
<feature type="transmembrane region" description="Helical" evidence="16">
    <location>
        <begin position="48"/>
        <end position="68"/>
    </location>
</feature>
<evidence type="ECO:0000256" key="8">
    <source>
        <dbReference type="ARBA" id="ARBA00022723"/>
    </source>
</evidence>
<dbReference type="SMART" id="SM00054">
    <property type="entry name" value="EFh"/>
    <property type="match status" value="2"/>
</dbReference>
<dbReference type="FunFam" id="1.20.1420.30:FF:000019">
    <property type="entry name" value="Sodium/calcium exchanger NCL2"/>
    <property type="match status" value="1"/>
</dbReference>
<evidence type="ECO:0000256" key="7">
    <source>
        <dbReference type="ARBA" id="ARBA00022692"/>
    </source>
</evidence>
<keyword evidence="7 16" id="KW-0812">Transmembrane</keyword>
<dbReference type="GO" id="GO:0005509">
    <property type="term" value="F:calcium ion binding"/>
    <property type="evidence" value="ECO:0007669"/>
    <property type="project" value="InterPro"/>
</dbReference>
<feature type="transmembrane region" description="Helical" evidence="16">
    <location>
        <begin position="496"/>
        <end position="516"/>
    </location>
</feature>
<reference evidence="18 19" key="1">
    <citation type="journal article" date="2014" name="Nat. Commun.">
        <title>Klebsormidium flaccidum genome reveals primary factors for plant terrestrial adaptation.</title>
        <authorList>
            <person name="Hori K."/>
            <person name="Maruyama F."/>
            <person name="Fujisawa T."/>
            <person name="Togashi T."/>
            <person name="Yamamoto N."/>
            <person name="Seo M."/>
            <person name="Sato S."/>
            <person name="Yamada T."/>
            <person name="Mori H."/>
            <person name="Tajima N."/>
            <person name="Moriyama T."/>
            <person name="Ikeuchi M."/>
            <person name="Watanabe M."/>
            <person name="Wada H."/>
            <person name="Kobayashi K."/>
            <person name="Saito M."/>
            <person name="Masuda T."/>
            <person name="Sasaki-Sekimoto Y."/>
            <person name="Mashiguchi K."/>
            <person name="Awai K."/>
            <person name="Shimojima M."/>
            <person name="Masuda S."/>
            <person name="Iwai M."/>
            <person name="Nobusawa T."/>
            <person name="Narise T."/>
            <person name="Kondo S."/>
            <person name="Saito H."/>
            <person name="Sato R."/>
            <person name="Murakawa M."/>
            <person name="Ihara Y."/>
            <person name="Oshima-Yamada Y."/>
            <person name="Ohtaka K."/>
            <person name="Satoh M."/>
            <person name="Sonobe K."/>
            <person name="Ishii M."/>
            <person name="Ohtani R."/>
            <person name="Kanamori-Sato M."/>
            <person name="Honoki R."/>
            <person name="Miyazaki D."/>
            <person name="Mochizuki H."/>
            <person name="Umetsu J."/>
            <person name="Higashi K."/>
            <person name="Shibata D."/>
            <person name="Kamiya Y."/>
            <person name="Sato N."/>
            <person name="Nakamura Y."/>
            <person name="Tabata S."/>
            <person name="Ida S."/>
            <person name="Kurokawa K."/>
            <person name="Ohta H."/>
        </authorList>
    </citation>
    <scope>NUCLEOTIDE SEQUENCE [LARGE SCALE GENOMIC DNA]</scope>
    <source>
        <strain evidence="18 19">NIES-2285</strain>
    </source>
</reference>
<dbReference type="GO" id="GO:0005886">
    <property type="term" value="C:plasma membrane"/>
    <property type="evidence" value="ECO:0007669"/>
    <property type="project" value="UniProtKB-SubCell"/>
</dbReference>
<gene>
    <name evidence="18" type="ORF">KFL_004130040</name>
</gene>
<dbReference type="PROSITE" id="PS50222">
    <property type="entry name" value="EF_HAND_2"/>
    <property type="match status" value="2"/>
</dbReference>
<evidence type="ECO:0000256" key="13">
    <source>
        <dbReference type="ARBA" id="ARBA00023065"/>
    </source>
</evidence>
<dbReference type="InterPro" id="IPR002048">
    <property type="entry name" value="EF_hand_dom"/>
</dbReference>
<comment type="similarity">
    <text evidence="2">Belongs to the Ca(2+):cation antiporter (CaCA) (TC 2.A.19) family.</text>
</comment>
<feature type="transmembrane region" description="Helical" evidence="16">
    <location>
        <begin position="179"/>
        <end position="199"/>
    </location>
</feature>
<dbReference type="OrthoDB" id="26525at2759"/>
<feature type="transmembrane region" description="Helical" evidence="16">
    <location>
        <begin position="424"/>
        <end position="443"/>
    </location>
</feature>
<dbReference type="CDD" id="cd00051">
    <property type="entry name" value="EFh"/>
    <property type="match status" value="1"/>
</dbReference>
<evidence type="ECO:0000256" key="15">
    <source>
        <dbReference type="ARBA" id="ARBA00023201"/>
    </source>
</evidence>
<dbReference type="GO" id="GO:0006814">
    <property type="term" value="P:sodium ion transport"/>
    <property type="evidence" value="ECO:0007669"/>
    <property type="project" value="UniProtKB-KW"/>
</dbReference>
<keyword evidence="12" id="KW-0346">Stress response</keyword>
<dbReference type="PANTHER" id="PTHR31503:SF36">
    <property type="entry name" value="SODIUM_CALCIUM EXCHANGER MEMBRANE REGION DOMAIN-CONTAINING PROTEIN"/>
    <property type="match status" value="1"/>
</dbReference>
<dbReference type="GO" id="GO:0005774">
    <property type="term" value="C:vacuolar membrane"/>
    <property type="evidence" value="ECO:0007669"/>
    <property type="project" value="UniProtKB-ARBA"/>
</dbReference>
<evidence type="ECO:0000256" key="14">
    <source>
        <dbReference type="ARBA" id="ARBA00023136"/>
    </source>
</evidence>
<dbReference type="SUPFAM" id="SSF47473">
    <property type="entry name" value="EF-hand"/>
    <property type="match status" value="1"/>
</dbReference>
<keyword evidence="6" id="KW-0109">Calcium transport</keyword>
<keyword evidence="19" id="KW-1185">Reference proteome</keyword>
<accession>A0A1Y1IJF2</accession>
<evidence type="ECO:0000259" key="17">
    <source>
        <dbReference type="PROSITE" id="PS50222"/>
    </source>
</evidence>
<dbReference type="GO" id="GO:0070588">
    <property type="term" value="P:calcium ion transmembrane transport"/>
    <property type="evidence" value="ECO:0000318"/>
    <property type="project" value="GO_Central"/>
</dbReference>
<dbReference type="OMA" id="FKGISRW"/>
<evidence type="ECO:0000256" key="5">
    <source>
        <dbReference type="ARBA" id="ARBA00022475"/>
    </source>
</evidence>
<evidence type="ECO:0000256" key="10">
    <source>
        <dbReference type="ARBA" id="ARBA00022837"/>
    </source>
</evidence>
<feature type="transmembrane region" description="Helical" evidence="16">
    <location>
        <begin position="211"/>
        <end position="230"/>
    </location>
</feature>
<feature type="transmembrane region" description="Helical" evidence="16">
    <location>
        <begin position="548"/>
        <end position="570"/>
    </location>
</feature>
<evidence type="ECO:0000313" key="19">
    <source>
        <dbReference type="Proteomes" id="UP000054558"/>
    </source>
</evidence>
<dbReference type="InterPro" id="IPR004837">
    <property type="entry name" value="NaCa_Exmemb"/>
</dbReference>
<feature type="transmembrane region" description="Helical" evidence="16">
    <location>
        <begin position="75"/>
        <end position="97"/>
    </location>
</feature>
<evidence type="ECO:0000256" key="6">
    <source>
        <dbReference type="ARBA" id="ARBA00022568"/>
    </source>
</evidence>
<evidence type="ECO:0000256" key="3">
    <source>
        <dbReference type="ARBA" id="ARBA00022448"/>
    </source>
</evidence>
<feature type="transmembrane region" description="Helical" evidence="16">
    <location>
        <begin position="117"/>
        <end position="138"/>
    </location>
</feature>
<dbReference type="Gene3D" id="1.10.238.10">
    <property type="entry name" value="EF-hand"/>
    <property type="match status" value="1"/>
</dbReference>
<feature type="domain" description="EF-hand" evidence="17">
    <location>
        <begin position="278"/>
        <end position="313"/>
    </location>
</feature>
<protein>
    <submittedName>
        <fullName evidence="18">Calcium-binding EF-hand family protein</fullName>
    </submittedName>
</protein>
<keyword evidence="5" id="KW-1003">Cell membrane</keyword>
<dbReference type="InterPro" id="IPR018247">
    <property type="entry name" value="EF_Hand_1_Ca_BS"/>
</dbReference>
<keyword evidence="8" id="KW-0479">Metal-binding</keyword>
<keyword evidence="14 16" id="KW-0472">Membrane</keyword>
<evidence type="ECO:0000256" key="4">
    <source>
        <dbReference type="ARBA" id="ARBA00022449"/>
    </source>
</evidence>
<evidence type="ECO:0000256" key="1">
    <source>
        <dbReference type="ARBA" id="ARBA00004651"/>
    </source>
</evidence>
<evidence type="ECO:0000256" key="9">
    <source>
        <dbReference type="ARBA" id="ARBA00022737"/>
    </source>
</evidence>
<evidence type="ECO:0000256" key="16">
    <source>
        <dbReference type="SAM" id="Phobius"/>
    </source>
</evidence>
<dbReference type="PANTHER" id="PTHR31503">
    <property type="entry name" value="VACUOLAR CALCIUM ION TRANSPORTER"/>
    <property type="match status" value="1"/>
</dbReference>
<dbReference type="GO" id="GO:0015369">
    <property type="term" value="F:calcium:proton antiporter activity"/>
    <property type="evidence" value="ECO:0000318"/>
    <property type="project" value="GO_Central"/>
</dbReference>
<evidence type="ECO:0000256" key="2">
    <source>
        <dbReference type="ARBA" id="ARBA00008170"/>
    </source>
</evidence>
<organism evidence="18 19">
    <name type="scientific">Klebsormidium nitens</name>
    <name type="common">Green alga</name>
    <name type="synonym">Ulothrix nitens</name>
    <dbReference type="NCBI Taxonomy" id="105231"/>
    <lineage>
        <taxon>Eukaryota</taxon>
        <taxon>Viridiplantae</taxon>
        <taxon>Streptophyta</taxon>
        <taxon>Klebsormidiophyceae</taxon>
        <taxon>Klebsormidiales</taxon>
        <taxon>Klebsormidiaceae</taxon>
        <taxon>Klebsormidium</taxon>
    </lineage>
</organism>
<feature type="domain" description="EF-hand" evidence="17">
    <location>
        <begin position="319"/>
        <end position="354"/>
    </location>
</feature>
<feature type="transmembrane region" description="Helical" evidence="16">
    <location>
        <begin position="455"/>
        <end position="475"/>
    </location>
</feature>
<keyword evidence="11 16" id="KW-1133">Transmembrane helix</keyword>
<keyword evidence="9" id="KW-0677">Repeat</keyword>
<evidence type="ECO:0000256" key="11">
    <source>
        <dbReference type="ARBA" id="ARBA00022989"/>
    </source>
</evidence>
<keyword evidence="3" id="KW-0813">Transport</keyword>
<keyword evidence="15" id="KW-0739">Sodium transport</keyword>
<dbReference type="PROSITE" id="PS00018">
    <property type="entry name" value="EF_HAND_1"/>
    <property type="match status" value="2"/>
</dbReference>